<dbReference type="Pfam" id="PF21981">
    <property type="entry name" value="RecX_HTH3"/>
    <property type="match status" value="1"/>
</dbReference>
<sequence>MTDNTPSSIRETLTRLLARREHSERELYQKLQQRGISAQELSPILEQFKQRGWQSNLRFAESFVRQRIAKGQGQLRIRNELRERGVEDSAVNQALAEQDVDWFELAKTVHDKKFSRDALPLTAQQKQKHQRYLQYRGFSPDQIQYACSCEFSHPGFKRKSTF</sequence>
<name>A0A8J6M0W0_9ALTE</name>
<reference evidence="9" key="1">
    <citation type="journal article" date="2018" name="Int. J. Syst. Evol. Microbiol.">
        <title>Neptunicella marina gen. nov., sp. nov., isolated from surface seawater.</title>
        <authorList>
            <person name="Liu X."/>
            <person name="Lai Q."/>
            <person name="Du Y."/>
            <person name="Zhang X."/>
            <person name="Liu Z."/>
            <person name="Sun F."/>
            <person name="Shao Z."/>
        </authorList>
    </citation>
    <scope>NUCLEOTIDE SEQUENCE</scope>
    <source>
        <strain evidence="9">S27-2</strain>
    </source>
</reference>
<dbReference type="RefSeq" id="WP_186505541.1">
    <property type="nucleotide sequence ID" value="NZ_JACNEP010000002.1"/>
</dbReference>
<dbReference type="EMBL" id="JACNEP010000002">
    <property type="protein sequence ID" value="MBC3765082.1"/>
    <property type="molecule type" value="Genomic_DNA"/>
</dbReference>
<dbReference type="Proteomes" id="UP000601768">
    <property type="component" value="Unassembled WGS sequence"/>
</dbReference>
<dbReference type="Pfam" id="PF21982">
    <property type="entry name" value="RecX_HTH1"/>
    <property type="match status" value="1"/>
</dbReference>
<protein>
    <recommendedName>
        <fullName evidence="3 5">Regulatory protein RecX</fullName>
    </recommendedName>
</protein>
<comment type="function">
    <text evidence="5">Modulates RecA activity.</text>
</comment>
<evidence type="ECO:0000256" key="5">
    <source>
        <dbReference type="HAMAP-Rule" id="MF_01114"/>
    </source>
</evidence>
<evidence type="ECO:0000256" key="1">
    <source>
        <dbReference type="ARBA" id="ARBA00004496"/>
    </source>
</evidence>
<evidence type="ECO:0000256" key="4">
    <source>
        <dbReference type="ARBA" id="ARBA00022490"/>
    </source>
</evidence>
<proteinExistence type="inferred from homology"/>
<dbReference type="HAMAP" id="MF_01114">
    <property type="entry name" value="RecX"/>
    <property type="match status" value="1"/>
</dbReference>
<dbReference type="Gene3D" id="1.10.10.10">
    <property type="entry name" value="Winged helix-like DNA-binding domain superfamily/Winged helix DNA-binding domain"/>
    <property type="match status" value="3"/>
</dbReference>
<evidence type="ECO:0000313" key="10">
    <source>
        <dbReference type="Proteomes" id="UP000601768"/>
    </source>
</evidence>
<evidence type="ECO:0000256" key="3">
    <source>
        <dbReference type="ARBA" id="ARBA00018111"/>
    </source>
</evidence>
<accession>A0A8J6M0W0</accession>
<evidence type="ECO:0000313" key="9">
    <source>
        <dbReference type="EMBL" id="MBC3765082.1"/>
    </source>
</evidence>
<organism evidence="9 10">
    <name type="scientific">Neptunicella marina</name>
    <dbReference type="NCBI Taxonomy" id="2125989"/>
    <lineage>
        <taxon>Bacteria</taxon>
        <taxon>Pseudomonadati</taxon>
        <taxon>Pseudomonadota</taxon>
        <taxon>Gammaproteobacteria</taxon>
        <taxon>Alteromonadales</taxon>
        <taxon>Alteromonadaceae</taxon>
        <taxon>Neptunicella</taxon>
    </lineage>
</organism>
<comment type="caution">
    <text evidence="9">The sequence shown here is derived from an EMBL/GenBank/DDBJ whole genome shotgun (WGS) entry which is preliminary data.</text>
</comment>
<dbReference type="GO" id="GO:0005737">
    <property type="term" value="C:cytoplasm"/>
    <property type="evidence" value="ECO:0007669"/>
    <property type="project" value="UniProtKB-SubCell"/>
</dbReference>
<dbReference type="AlphaFoldDB" id="A0A8J6M0W0"/>
<dbReference type="InterPro" id="IPR053924">
    <property type="entry name" value="RecX_HTH_2nd"/>
</dbReference>
<dbReference type="InterPro" id="IPR053925">
    <property type="entry name" value="RecX_HTH_3rd"/>
</dbReference>
<dbReference type="InterPro" id="IPR053926">
    <property type="entry name" value="RecX_HTH_1st"/>
</dbReference>
<keyword evidence="4 5" id="KW-0963">Cytoplasm</keyword>
<feature type="domain" description="RecX second three-helical" evidence="6">
    <location>
        <begin position="57"/>
        <end position="95"/>
    </location>
</feature>
<dbReference type="GO" id="GO:0006282">
    <property type="term" value="P:regulation of DNA repair"/>
    <property type="evidence" value="ECO:0007669"/>
    <property type="project" value="UniProtKB-UniRule"/>
</dbReference>
<dbReference type="NCBIfam" id="NF001057">
    <property type="entry name" value="PRK00117.3-3"/>
    <property type="match status" value="1"/>
</dbReference>
<evidence type="ECO:0000259" key="6">
    <source>
        <dbReference type="Pfam" id="PF02631"/>
    </source>
</evidence>
<dbReference type="PANTHER" id="PTHR33602">
    <property type="entry name" value="REGULATORY PROTEIN RECX FAMILY PROTEIN"/>
    <property type="match status" value="1"/>
</dbReference>
<comment type="similarity">
    <text evidence="2 5">Belongs to the RecX family.</text>
</comment>
<evidence type="ECO:0000259" key="7">
    <source>
        <dbReference type="Pfam" id="PF21981"/>
    </source>
</evidence>
<feature type="domain" description="RecX first three-helical" evidence="8">
    <location>
        <begin position="15"/>
        <end position="40"/>
    </location>
</feature>
<evidence type="ECO:0000259" key="8">
    <source>
        <dbReference type="Pfam" id="PF21982"/>
    </source>
</evidence>
<dbReference type="InterPro" id="IPR003783">
    <property type="entry name" value="Regulatory_RecX"/>
</dbReference>
<dbReference type="Pfam" id="PF02631">
    <property type="entry name" value="RecX_HTH2"/>
    <property type="match status" value="1"/>
</dbReference>
<evidence type="ECO:0000256" key="2">
    <source>
        <dbReference type="ARBA" id="ARBA00009695"/>
    </source>
</evidence>
<gene>
    <name evidence="5 9" type="primary">recX</name>
    <name evidence="9" type="ORF">H8B19_04295</name>
</gene>
<feature type="domain" description="RecX third three-helical" evidence="7">
    <location>
        <begin position="100"/>
        <end position="146"/>
    </location>
</feature>
<dbReference type="InterPro" id="IPR036388">
    <property type="entry name" value="WH-like_DNA-bd_sf"/>
</dbReference>
<reference evidence="9" key="2">
    <citation type="submission" date="2020-08" db="EMBL/GenBank/DDBJ databases">
        <authorList>
            <person name="Lai Q."/>
        </authorList>
    </citation>
    <scope>NUCLEOTIDE SEQUENCE</scope>
    <source>
        <strain evidence="9">S27-2</strain>
    </source>
</reference>
<comment type="subcellular location">
    <subcellularLocation>
        <location evidence="1 5">Cytoplasm</location>
    </subcellularLocation>
</comment>
<keyword evidence="10" id="KW-1185">Reference proteome</keyword>
<dbReference type="PANTHER" id="PTHR33602:SF1">
    <property type="entry name" value="REGULATORY PROTEIN RECX FAMILY PROTEIN"/>
    <property type="match status" value="1"/>
</dbReference>